<reference evidence="2 3" key="1">
    <citation type="submission" date="2023-07" db="EMBL/GenBank/DDBJ databases">
        <title>Sorghum-associated microbial communities from plants grown in Nebraska, USA.</title>
        <authorList>
            <person name="Schachtman D."/>
        </authorList>
    </citation>
    <scope>NUCLEOTIDE SEQUENCE [LARGE SCALE GENOMIC DNA]</scope>
    <source>
        <strain evidence="2 3">BE190</strain>
    </source>
</reference>
<protein>
    <submittedName>
        <fullName evidence="2">Acid phosphatase</fullName>
        <ecNumber evidence="2">3.1.3.2</ecNumber>
    </submittedName>
</protein>
<proteinExistence type="predicted"/>
<name>A0ABU1UZN4_9GAMM</name>
<evidence type="ECO:0000256" key="1">
    <source>
        <dbReference type="ARBA" id="ARBA00022729"/>
    </source>
</evidence>
<dbReference type="SFLD" id="SFLDS00003">
    <property type="entry name" value="Haloacid_Dehalogenase"/>
    <property type="match status" value="1"/>
</dbReference>
<evidence type="ECO:0000313" key="2">
    <source>
        <dbReference type="EMBL" id="MDR7090577.1"/>
    </source>
</evidence>
<gene>
    <name evidence="2" type="ORF">J2X05_002601</name>
</gene>
<keyword evidence="3" id="KW-1185">Reference proteome</keyword>
<keyword evidence="1" id="KW-0732">Signal</keyword>
<dbReference type="PANTHER" id="PTHR31284">
    <property type="entry name" value="ACID PHOSPHATASE-LIKE PROTEIN"/>
    <property type="match status" value="1"/>
</dbReference>
<dbReference type="Gene3D" id="3.40.50.1000">
    <property type="entry name" value="HAD superfamily/HAD-like"/>
    <property type="match status" value="1"/>
</dbReference>
<dbReference type="PIRSF" id="PIRSF019271">
    <property type="entry name" value="Acid_Ptase_C"/>
    <property type="match status" value="1"/>
</dbReference>
<dbReference type="SUPFAM" id="SSF56784">
    <property type="entry name" value="HAD-like"/>
    <property type="match status" value="1"/>
</dbReference>
<evidence type="ECO:0000313" key="3">
    <source>
        <dbReference type="Proteomes" id="UP001253595"/>
    </source>
</evidence>
<dbReference type="RefSeq" id="WP_310073003.1">
    <property type="nucleotide sequence ID" value="NZ_JAVDVX010000004.1"/>
</dbReference>
<comment type="caution">
    <text evidence="2">The sequence shown here is derived from an EMBL/GenBank/DDBJ whole genome shotgun (WGS) entry which is preliminary data.</text>
</comment>
<dbReference type="InterPro" id="IPR006423">
    <property type="entry name" value="Lipo_e_P4"/>
</dbReference>
<dbReference type="InterPro" id="IPR023214">
    <property type="entry name" value="HAD_sf"/>
</dbReference>
<dbReference type="PANTHER" id="PTHR31284:SF10">
    <property type="entry name" value="ACID PHOSPHATASE-LIKE PROTEIN"/>
    <property type="match status" value="1"/>
</dbReference>
<dbReference type="EC" id="3.1.3.2" evidence="2"/>
<dbReference type="PROSITE" id="PS51257">
    <property type="entry name" value="PROKAR_LIPOPROTEIN"/>
    <property type="match status" value="1"/>
</dbReference>
<dbReference type="Pfam" id="PF03767">
    <property type="entry name" value="Acid_phosphat_B"/>
    <property type="match status" value="1"/>
</dbReference>
<dbReference type="GO" id="GO:0003993">
    <property type="term" value="F:acid phosphatase activity"/>
    <property type="evidence" value="ECO:0007669"/>
    <property type="project" value="UniProtKB-EC"/>
</dbReference>
<dbReference type="InterPro" id="IPR005519">
    <property type="entry name" value="Acid_phosphat_B-like"/>
</dbReference>
<accession>A0ABU1UZN4</accession>
<sequence>MPTTSLKNLCQISLLAGACCISACGSIDTKNNAQAQPTYERLNAVLWMQTSAEYYALTQSAYAQATSMLGKGLADKNWTAAQEQTGDYQNLPPAIILDIDETVLDNSPFQAQLIKDNAIFTQEAWDKWTQLATAQPLPGAKAFLDFADSQGVTIFYVTNREASQEQDTRKNLLQQNLPLRDDIDVVLTKNENRWSSSDKGARRTFVSKDFRIIALIGDDFGDFVSGAKSSPETRVELAKNGQSAWGTKWFLIPNPVYGSWEAALFNHDYAKPASEVTKLKLKQLKGF</sequence>
<keyword evidence="2" id="KW-0378">Hydrolase</keyword>
<dbReference type="SFLD" id="SFLDG01125">
    <property type="entry name" value="C1.1:_Acid_Phosphatase_Like"/>
    <property type="match status" value="1"/>
</dbReference>
<organism evidence="2 3">
    <name type="scientific">Cellvibrio fibrivorans</name>
    <dbReference type="NCBI Taxonomy" id="126350"/>
    <lineage>
        <taxon>Bacteria</taxon>
        <taxon>Pseudomonadati</taxon>
        <taxon>Pseudomonadota</taxon>
        <taxon>Gammaproteobacteria</taxon>
        <taxon>Cellvibrionales</taxon>
        <taxon>Cellvibrionaceae</taxon>
        <taxon>Cellvibrio</taxon>
    </lineage>
</organism>
<dbReference type="Proteomes" id="UP001253595">
    <property type="component" value="Unassembled WGS sequence"/>
</dbReference>
<dbReference type="EMBL" id="JAVDVX010000004">
    <property type="protein sequence ID" value="MDR7090577.1"/>
    <property type="molecule type" value="Genomic_DNA"/>
</dbReference>
<dbReference type="InterPro" id="IPR036412">
    <property type="entry name" value="HAD-like_sf"/>
</dbReference>
<dbReference type="NCBIfam" id="TIGR01533">
    <property type="entry name" value="lipo_e_P4"/>
    <property type="match status" value="1"/>
</dbReference>